<keyword evidence="4" id="KW-1185">Reference proteome</keyword>
<dbReference type="PANTHER" id="PTHR43060:SF17">
    <property type="entry name" value="L-THREONATE DEHYDROGENASE"/>
    <property type="match status" value="1"/>
</dbReference>
<gene>
    <name evidence="3" type="ORF">RCO7_04879</name>
</gene>
<comment type="caution">
    <text evidence="3">The sequence shown here is derived from an EMBL/GenBank/DDBJ whole genome shotgun (WGS) entry which is preliminary data.</text>
</comment>
<dbReference type="Proteomes" id="UP000178129">
    <property type="component" value="Unassembled WGS sequence"/>
</dbReference>
<dbReference type="InParanoid" id="A0A1E1KEF8"/>
<dbReference type="Gene3D" id="1.10.1040.10">
    <property type="entry name" value="N-(1-d-carboxylethyl)-l-norvaline Dehydrogenase, domain 2"/>
    <property type="match status" value="2"/>
</dbReference>
<evidence type="ECO:0000313" key="4">
    <source>
        <dbReference type="Proteomes" id="UP000178129"/>
    </source>
</evidence>
<dbReference type="InterPro" id="IPR013328">
    <property type="entry name" value="6PGD_dom2"/>
</dbReference>
<dbReference type="InterPro" id="IPR008927">
    <property type="entry name" value="6-PGluconate_DH-like_C_sf"/>
</dbReference>
<dbReference type="Gene3D" id="3.40.50.720">
    <property type="entry name" value="NAD(P)-binding Rossmann-like Domain"/>
    <property type="match status" value="1"/>
</dbReference>
<sequence length="452" mass="47394">MSGKVAFLGLGAMGFGMATTLVKKGFHVNGFDLYGPTLERFTAAGGHASSTPKDSVQDAQYVVFMVATAAQILSALFDGENAAVHNLSQGAVVVLSSTGPPEHVPIVRKLLDDKYSRRDILLVDAPVSGGTIRAANGTLTILASGPEKDIAAARPVLDAMAGDNLHIIPGGLGAGTNVKMVHQVLAGIHIATASEAMGFAAALGLNTKQAFEALKKSRGTSWMFENRVPHMLVEDKMVYSALNIIVKDIGIVTAGGRSAEFPLFLSSATEQVLATGVSAGLGPIDDAALVGVYLPQSPTEVLKLASSPSNLSADEPKLLLVEKIMAGVHLAAAAEAMSLGRKVRLEPKKLFEIISGAAGSSAMFVEGTMQLLSGVWKEGRSVDDVIAELTEALEEAHKIRYPLHLTGTALQLFELAKLKGFGKEPAIAVSRVWDSVEGPYFPRAQIGLHAEP</sequence>
<organism evidence="3 4">
    <name type="scientific">Rhynchosporium graminicola</name>
    <dbReference type="NCBI Taxonomy" id="2792576"/>
    <lineage>
        <taxon>Eukaryota</taxon>
        <taxon>Fungi</taxon>
        <taxon>Dikarya</taxon>
        <taxon>Ascomycota</taxon>
        <taxon>Pezizomycotina</taxon>
        <taxon>Leotiomycetes</taxon>
        <taxon>Helotiales</taxon>
        <taxon>Ploettnerulaceae</taxon>
        <taxon>Rhynchosporium</taxon>
    </lineage>
</organism>
<dbReference type="GO" id="GO:0050661">
    <property type="term" value="F:NADP binding"/>
    <property type="evidence" value="ECO:0007669"/>
    <property type="project" value="InterPro"/>
</dbReference>
<feature type="domain" description="6-phosphogluconate dehydrogenase NADP-binding" evidence="1">
    <location>
        <begin position="4"/>
        <end position="162"/>
    </location>
</feature>
<proteinExistence type="predicted"/>
<dbReference type="InterPro" id="IPR036291">
    <property type="entry name" value="NAD(P)-bd_dom_sf"/>
</dbReference>
<dbReference type="InterPro" id="IPR029154">
    <property type="entry name" value="HIBADH-like_NADP-bd"/>
</dbReference>
<feature type="domain" description="3-hydroxyisobutyrate dehydrogenase-like NAD-binding" evidence="2">
    <location>
        <begin position="320"/>
        <end position="428"/>
    </location>
</feature>
<dbReference type="SUPFAM" id="SSF48179">
    <property type="entry name" value="6-phosphogluconate dehydrogenase C-terminal domain-like"/>
    <property type="match status" value="2"/>
</dbReference>
<evidence type="ECO:0000259" key="1">
    <source>
        <dbReference type="Pfam" id="PF03446"/>
    </source>
</evidence>
<feature type="domain" description="3-hydroxyisobutyrate dehydrogenase-like NAD-binding" evidence="2">
    <location>
        <begin position="173"/>
        <end position="293"/>
    </location>
</feature>
<name>A0A1E1KEF8_9HELO</name>
<protein>
    <submittedName>
        <fullName evidence="3">Related to 3-hydroxyisobutyrate dehydrogenase, mitochondrial</fullName>
    </submittedName>
</protein>
<reference evidence="4" key="1">
    <citation type="submission" date="2016-03" db="EMBL/GenBank/DDBJ databases">
        <authorList>
            <person name="Ploux O."/>
        </authorList>
    </citation>
    <scope>NUCLEOTIDE SEQUENCE [LARGE SCALE GENOMIC DNA]</scope>
    <source>
        <strain evidence="4">UK7</strain>
    </source>
</reference>
<dbReference type="AlphaFoldDB" id="A0A1E1KEF8"/>
<dbReference type="EMBL" id="FJUW01000012">
    <property type="protein sequence ID" value="CZS96437.1"/>
    <property type="molecule type" value="Genomic_DNA"/>
</dbReference>
<dbReference type="PANTHER" id="PTHR43060">
    <property type="entry name" value="3-HYDROXYISOBUTYRATE DEHYDROGENASE-LIKE 1, MITOCHONDRIAL-RELATED"/>
    <property type="match status" value="1"/>
</dbReference>
<accession>A0A1E1KEF8</accession>
<evidence type="ECO:0000313" key="3">
    <source>
        <dbReference type="EMBL" id="CZS96437.1"/>
    </source>
</evidence>
<evidence type="ECO:0000259" key="2">
    <source>
        <dbReference type="Pfam" id="PF14833"/>
    </source>
</evidence>
<dbReference type="GO" id="GO:0051287">
    <property type="term" value="F:NAD binding"/>
    <property type="evidence" value="ECO:0007669"/>
    <property type="project" value="InterPro"/>
</dbReference>
<dbReference type="Pfam" id="PF03446">
    <property type="entry name" value="NAD_binding_2"/>
    <property type="match status" value="1"/>
</dbReference>
<dbReference type="Pfam" id="PF14833">
    <property type="entry name" value="NAD_binding_11"/>
    <property type="match status" value="2"/>
</dbReference>
<dbReference type="STRING" id="914237.A0A1E1KEF8"/>
<dbReference type="SUPFAM" id="SSF51735">
    <property type="entry name" value="NAD(P)-binding Rossmann-fold domains"/>
    <property type="match status" value="1"/>
</dbReference>
<dbReference type="InterPro" id="IPR006115">
    <property type="entry name" value="6PGDH_NADP-bd"/>
</dbReference>